<feature type="compositionally biased region" description="Polar residues" evidence="1">
    <location>
        <begin position="235"/>
        <end position="251"/>
    </location>
</feature>
<feature type="compositionally biased region" description="Basic and acidic residues" evidence="1">
    <location>
        <begin position="111"/>
        <end position="120"/>
    </location>
</feature>
<feature type="compositionally biased region" description="Acidic residues" evidence="1">
    <location>
        <begin position="261"/>
        <end position="271"/>
    </location>
</feature>
<reference evidence="2 3" key="1">
    <citation type="submission" date="2019-06" db="EMBL/GenBank/DDBJ databases">
        <title>Wine fermentation using esterase from Monascus purpureus.</title>
        <authorList>
            <person name="Geng C."/>
            <person name="Zhang Y."/>
        </authorList>
    </citation>
    <scope>NUCLEOTIDE SEQUENCE [LARGE SCALE GENOMIC DNA]</scope>
    <source>
        <strain evidence="2">HQ1</strain>
    </source>
</reference>
<accession>A0A507R077</accession>
<sequence>MASSISSNPEPLAVLSTMVNQTLIETGRFFRSSGSLQSKAHLKRSIPAAHEQFQRALDSLSEEIFIAKAFLERDYKAVIAKKTSIKPVQDVMMKEADEREELGKVPSQPVEDGRTAKDIEEAGPQVTTDGAIAVPTAAGARQPNLLGNIENSEAVPDENPAPEQSQPGTGEDINFGSMLNNPEGGPNEFDLHLNFSSDDVGHHNFLSGHNFVNLGAENNGLDSELPDTKTGVGQPYQQGEQQPDTQTNNNPEEVMAPGESSFDDLFMDNDNFEGGGTGDQGLLEGDHLMNMSELDDSWFT</sequence>
<evidence type="ECO:0000313" key="2">
    <source>
        <dbReference type="EMBL" id="TQB75767.1"/>
    </source>
</evidence>
<evidence type="ECO:0000313" key="3">
    <source>
        <dbReference type="Proteomes" id="UP000319663"/>
    </source>
</evidence>
<dbReference type="Proteomes" id="UP000319663">
    <property type="component" value="Unassembled WGS sequence"/>
</dbReference>
<feature type="region of interest" description="Disordered" evidence="1">
    <location>
        <begin position="150"/>
        <end position="185"/>
    </location>
</feature>
<evidence type="ECO:0000256" key="1">
    <source>
        <dbReference type="SAM" id="MobiDB-lite"/>
    </source>
</evidence>
<feature type="region of interest" description="Disordered" evidence="1">
    <location>
        <begin position="217"/>
        <end position="284"/>
    </location>
</feature>
<dbReference type="AlphaFoldDB" id="A0A507R077"/>
<name>A0A507R077_MONPU</name>
<comment type="caution">
    <text evidence="2">The sequence shown here is derived from an EMBL/GenBank/DDBJ whole genome shotgun (WGS) entry which is preliminary data.</text>
</comment>
<keyword evidence="3" id="KW-1185">Reference proteome</keyword>
<dbReference type="OrthoDB" id="5409998at2759"/>
<organism evidence="2 3">
    <name type="scientific">Monascus purpureus</name>
    <name type="common">Red mold</name>
    <name type="synonym">Monascus anka</name>
    <dbReference type="NCBI Taxonomy" id="5098"/>
    <lineage>
        <taxon>Eukaryota</taxon>
        <taxon>Fungi</taxon>
        <taxon>Dikarya</taxon>
        <taxon>Ascomycota</taxon>
        <taxon>Pezizomycotina</taxon>
        <taxon>Eurotiomycetes</taxon>
        <taxon>Eurotiomycetidae</taxon>
        <taxon>Eurotiales</taxon>
        <taxon>Aspergillaceae</taxon>
        <taxon>Monascus</taxon>
    </lineage>
</organism>
<dbReference type="STRING" id="5098.A0A507R077"/>
<proteinExistence type="predicted"/>
<protein>
    <submittedName>
        <fullName evidence="2">Uncharacterized protein</fullName>
    </submittedName>
</protein>
<gene>
    <name evidence="2" type="ORF">MPDQ_001731</name>
</gene>
<dbReference type="EMBL" id="VIFY01000015">
    <property type="protein sequence ID" value="TQB75767.1"/>
    <property type="molecule type" value="Genomic_DNA"/>
</dbReference>
<feature type="region of interest" description="Disordered" evidence="1">
    <location>
        <begin position="98"/>
        <end position="125"/>
    </location>
</feature>